<proteinExistence type="predicted"/>
<dbReference type="AlphaFoldDB" id="A0A7Y0R1L1"/>
<evidence type="ECO:0000313" key="1">
    <source>
        <dbReference type="EMBL" id="NMR76239.1"/>
    </source>
</evidence>
<dbReference type="Proteomes" id="UP000565155">
    <property type="component" value="Unassembled WGS sequence"/>
</dbReference>
<gene>
    <name evidence="1" type="ORF">HKB35_21745</name>
</gene>
<organism evidence="1 2">
    <name type="scientific">Vibrio alginolyticus</name>
    <dbReference type="NCBI Taxonomy" id="663"/>
    <lineage>
        <taxon>Bacteria</taxon>
        <taxon>Pseudomonadati</taxon>
        <taxon>Pseudomonadota</taxon>
        <taxon>Gammaproteobacteria</taxon>
        <taxon>Vibrionales</taxon>
        <taxon>Vibrionaceae</taxon>
        <taxon>Vibrio</taxon>
    </lineage>
</organism>
<reference evidence="1 2" key="1">
    <citation type="submission" date="2020-04" db="EMBL/GenBank/DDBJ databases">
        <title>Whole-genome sequencing of Vibrio spp. from China reveals different genetic environments of blaCTX-M-14 among diverse lineages.</title>
        <authorList>
            <person name="Zheng Z."/>
            <person name="Ye L."/>
            <person name="Chen S."/>
        </authorList>
    </citation>
    <scope>NUCLEOTIDE SEQUENCE [LARGE SCALE GENOMIC DNA]</scope>
    <source>
        <strain evidence="1 2">Vb1636</strain>
    </source>
</reference>
<dbReference type="EMBL" id="JABCMA010000039">
    <property type="protein sequence ID" value="NMR76239.1"/>
    <property type="molecule type" value="Genomic_DNA"/>
</dbReference>
<protein>
    <submittedName>
        <fullName evidence="1">Uncharacterized protein</fullName>
    </submittedName>
</protein>
<name>A0A7Y0R1L1_VIBAL</name>
<evidence type="ECO:0000313" key="2">
    <source>
        <dbReference type="Proteomes" id="UP000565155"/>
    </source>
</evidence>
<dbReference type="RefSeq" id="WP_169629101.1">
    <property type="nucleotide sequence ID" value="NZ_JABCMA010000039.1"/>
</dbReference>
<comment type="caution">
    <text evidence="1">The sequence shown here is derived from an EMBL/GenBank/DDBJ whole genome shotgun (WGS) entry which is preliminary data.</text>
</comment>
<sequence length="52" mass="6331">MEGLFTIPPKRTPDHILDRRNIKPNENKVKLRRKLEEIAENRRLAEQFDYLK</sequence>
<accession>A0A7Y0R1L1</accession>